<evidence type="ECO:0000313" key="6">
    <source>
        <dbReference type="Proteomes" id="UP000215367"/>
    </source>
</evidence>
<dbReference type="AlphaFoldDB" id="A0A235HBU1"/>
<dbReference type="GO" id="GO:0003984">
    <property type="term" value="F:acetolactate synthase activity"/>
    <property type="evidence" value="ECO:0007669"/>
    <property type="project" value="TreeGrafter"/>
</dbReference>
<gene>
    <name evidence="5" type="ORF">CHT98_17390</name>
</gene>
<evidence type="ECO:0000259" key="4">
    <source>
        <dbReference type="Pfam" id="PF02776"/>
    </source>
</evidence>
<proteinExistence type="inferred from homology"/>
<dbReference type="InterPro" id="IPR029061">
    <property type="entry name" value="THDP-binding"/>
</dbReference>
<dbReference type="InterPro" id="IPR012001">
    <property type="entry name" value="Thiamin_PyroP_enz_TPP-bd_dom"/>
</dbReference>
<dbReference type="CDD" id="cd02002">
    <property type="entry name" value="TPP_BFDC"/>
    <property type="match status" value="1"/>
</dbReference>
<evidence type="ECO:0000256" key="2">
    <source>
        <dbReference type="ARBA" id="ARBA00023052"/>
    </source>
</evidence>
<feature type="domain" description="Thiamine pyrophosphate enzyme TPP-binding" evidence="3">
    <location>
        <begin position="384"/>
        <end position="522"/>
    </location>
</feature>
<dbReference type="PANTHER" id="PTHR18968">
    <property type="entry name" value="THIAMINE PYROPHOSPHATE ENZYMES"/>
    <property type="match status" value="1"/>
</dbReference>
<name>A0A235HBU1_AZOBR</name>
<accession>A0A235HBU1</accession>
<dbReference type="GO" id="GO:0030976">
    <property type="term" value="F:thiamine pyrophosphate binding"/>
    <property type="evidence" value="ECO:0007669"/>
    <property type="project" value="InterPro"/>
</dbReference>
<evidence type="ECO:0000313" key="5">
    <source>
        <dbReference type="EMBL" id="OYD83172.1"/>
    </source>
</evidence>
<feature type="domain" description="Thiamine pyrophosphate enzyme N-terminal TPP-binding" evidence="4">
    <location>
        <begin position="13"/>
        <end position="117"/>
    </location>
</feature>
<geneLocation type="plasmid" evidence="5">
    <name>unnamed</name>
</geneLocation>
<dbReference type="Pfam" id="PF02775">
    <property type="entry name" value="TPP_enzyme_C"/>
    <property type="match status" value="1"/>
</dbReference>
<keyword evidence="5" id="KW-0614">Plasmid</keyword>
<reference evidence="5 6" key="1">
    <citation type="submission" date="2017-07" db="EMBL/GenBank/DDBJ databases">
        <title>Whole genome sequence of Azospirillum brasilense 2A1, a potential biofertilizer strain.</title>
        <authorList>
            <person name="Fontana C.A."/>
            <person name="Toffoli L.M."/>
            <person name="Salazar S.M."/>
            <person name="Puglisi E."/>
            <person name="Pedraza R."/>
            <person name="Bassi D."/>
            <person name="Cocconcelli P.S."/>
        </authorList>
    </citation>
    <scope>NUCLEOTIDE SEQUENCE [LARGE SCALE GENOMIC DNA]</scope>
    <source>
        <strain evidence="5 6">2A1</strain>
        <plasmid evidence="5">unnamed</plasmid>
    </source>
</reference>
<dbReference type="NCBIfam" id="NF005760">
    <property type="entry name" value="PRK07586.1"/>
    <property type="match status" value="1"/>
</dbReference>
<dbReference type="Proteomes" id="UP000215367">
    <property type="component" value="Unassembled WGS sequence"/>
</dbReference>
<dbReference type="GO" id="GO:0044281">
    <property type="term" value="P:small molecule metabolic process"/>
    <property type="evidence" value="ECO:0007669"/>
    <property type="project" value="UniProtKB-ARBA"/>
</dbReference>
<dbReference type="PANTHER" id="PTHR18968:SF86">
    <property type="entry name" value="ACETOLACTATE SYNTHASE LARGE SUBUNIT ILVX-RELATED"/>
    <property type="match status" value="1"/>
</dbReference>
<dbReference type="CDD" id="cd07035">
    <property type="entry name" value="TPP_PYR_POX_like"/>
    <property type="match status" value="1"/>
</dbReference>
<dbReference type="EMBL" id="NOWT01000016">
    <property type="protein sequence ID" value="OYD83172.1"/>
    <property type="molecule type" value="Genomic_DNA"/>
</dbReference>
<protein>
    <submittedName>
        <fullName evidence="5">Acetolactate synthase large subunit</fullName>
    </submittedName>
</protein>
<dbReference type="InterPro" id="IPR045229">
    <property type="entry name" value="TPP_enz"/>
</dbReference>
<dbReference type="SUPFAM" id="SSF52518">
    <property type="entry name" value="Thiamin diphosphate-binding fold (THDP-binding)"/>
    <property type="match status" value="2"/>
</dbReference>
<dbReference type="Gene3D" id="3.40.50.970">
    <property type="match status" value="2"/>
</dbReference>
<evidence type="ECO:0000259" key="3">
    <source>
        <dbReference type="Pfam" id="PF02775"/>
    </source>
</evidence>
<comment type="caution">
    <text evidence="5">The sequence shown here is derived from an EMBL/GenBank/DDBJ whole genome shotgun (WGS) entry which is preliminary data.</text>
</comment>
<dbReference type="Pfam" id="PF02776">
    <property type="entry name" value="TPP_enzyme_N"/>
    <property type="match status" value="1"/>
</dbReference>
<evidence type="ECO:0000256" key="1">
    <source>
        <dbReference type="ARBA" id="ARBA00007812"/>
    </source>
</evidence>
<organism evidence="5 6">
    <name type="scientific">Azospirillum brasilense</name>
    <dbReference type="NCBI Taxonomy" id="192"/>
    <lineage>
        <taxon>Bacteria</taxon>
        <taxon>Pseudomonadati</taxon>
        <taxon>Pseudomonadota</taxon>
        <taxon>Alphaproteobacteria</taxon>
        <taxon>Rhodospirillales</taxon>
        <taxon>Azospirillaceae</taxon>
        <taxon>Azospirillum</taxon>
    </lineage>
</organism>
<keyword evidence="2" id="KW-0786">Thiamine pyrophosphate</keyword>
<comment type="similarity">
    <text evidence="1">Belongs to the TPP enzyme family.</text>
</comment>
<dbReference type="RefSeq" id="WP_094304753.1">
    <property type="nucleotide sequence ID" value="NZ_NOWT01000016.1"/>
</dbReference>
<dbReference type="GO" id="GO:0050660">
    <property type="term" value="F:flavin adenine dinucleotide binding"/>
    <property type="evidence" value="ECO:0007669"/>
    <property type="project" value="TreeGrafter"/>
</dbReference>
<sequence>MSGVKIPGAKIPGAEILVRTLVANGVDTCFANPGTSELHALAAFDSMPGARCVPTLFEGVATGAADGYARMTDRPAATLLHLGPGLANGLANLHNARRACVPMVNIVGDHATWHRGVDAPLTSDVEGLAKPMSAWVRTVPDAASVAADTAEAIRAALTPPGGVSTLILPSDSSWDDTAAAEPIIVEPPAPTAPDADALRAAAAALRGGERVVVLLNGRATRAEGVAMAGQIAAVTGAQLYAHTGATRIERGAGRVTVERFPYPIDLGIAALAGAKHVVLIGSGEPVGFFGYPDKPSRLAPEDCRIHNVAPPGSDALAALRWLVEAVGAAGTPVPAQPLALPEPATGDLTADSVGQSLAALLPEGAIVVDEGISSSPMVYTACAGARPHDWLTITGGAIGIGMPLALGAAIACPDRKVVTVQADGSGMYTLQALWSQARERADVVTIIFANRRYGILQWELGNLGFRDMGPNARNCTELGRPDLDWVALARGMGVEGGQATDAESFNRLLTTAFARKGPFLIEAVI</sequence>
<dbReference type="InterPro" id="IPR011766">
    <property type="entry name" value="TPP_enzyme_TPP-bd"/>
</dbReference>